<organism evidence="5">
    <name type="scientific">Rodentolepis nana</name>
    <name type="common">Dwarf tapeworm</name>
    <name type="synonym">Hymenolepis nana</name>
    <dbReference type="NCBI Taxonomy" id="102285"/>
    <lineage>
        <taxon>Eukaryota</taxon>
        <taxon>Metazoa</taxon>
        <taxon>Spiralia</taxon>
        <taxon>Lophotrochozoa</taxon>
        <taxon>Platyhelminthes</taxon>
        <taxon>Cestoda</taxon>
        <taxon>Eucestoda</taxon>
        <taxon>Cyclophyllidea</taxon>
        <taxon>Hymenolepididae</taxon>
        <taxon>Rodentolepis</taxon>
    </lineage>
</organism>
<feature type="signal peptide" evidence="2">
    <location>
        <begin position="1"/>
        <end position="17"/>
    </location>
</feature>
<feature type="compositionally biased region" description="Low complexity" evidence="1">
    <location>
        <begin position="33"/>
        <end position="50"/>
    </location>
</feature>
<evidence type="ECO:0000256" key="1">
    <source>
        <dbReference type="SAM" id="MobiDB-lite"/>
    </source>
</evidence>
<reference evidence="5" key="1">
    <citation type="submission" date="2017-02" db="UniProtKB">
        <authorList>
            <consortium name="WormBaseParasite"/>
        </authorList>
    </citation>
    <scope>IDENTIFICATION</scope>
</reference>
<evidence type="ECO:0000256" key="2">
    <source>
        <dbReference type="SAM" id="SignalP"/>
    </source>
</evidence>
<feature type="chain" id="PRO_5043132194" evidence="2">
    <location>
        <begin position="18"/>
        <end position="94"/>
    </location>
</feature>
<keyword evidence="2" id="KW-0732">Signal</keyword>
<dbReference type="EMBL" id="UZAE01014466">
    <property type="protein sequence ID" value="VDO13519.1"/>
    <property type="molecule type" value="Genomic_DNA"/>
</dbReference>
<feature type="region of interest" description="Disordered" evidence="1">
    <location>
        <begin position="26"/>
        <end position="94"/>
    </location>
</feature>
<sequence>MANLTLLAFIIFPFVTTQPVTTFTESNVPIEQSSTSDGNATTTSTTSSAPSDDDGIDYPDDYGEDYKEAAENDDTGVHMAIVKPKHLQKRRAAE</sequence>
<keyword evidence="4" id="KW-1185">Reference proteome</keyword>
<protein>
    <submittedName>
        <fullName evidence="5">Secreted protein</fullName>
    </submittedName>
</protein>
<evidence type="ECO:0000313" key="3">
    <source>
        <dbReference type="EMBL" id="VDO13519.1"/>
    </source>
</evidence>
<accession>A0A0R3TXL8</accession>
<evidence type="ECO:0000313" key="4">
    <source>
        <dbReference type="Proteomes" id="UP000278807"/>
    </source>
</evidence>
<dbReference type="AlphaFoldDB" id="A0A0R3TXL8"/>
<dbReference type="Proteomes" id="UP000278807">
    <property type="component" value="Unassembled WGS sequence"/>
</dbReference>
<gene>
    <name evidence="3" type="ORF">HNAJ_LOCUS12591</name>
</gene>
<proteinExistence type="predicted"/>
<reference evidence="3 4" key="2">
    <citation type="submission" date="2018-11" db="EMBL/GenBank/DDBJ databases">
        <authorList>
            <consortium name="Pathogen Informatics"/>
        </authorList>
    </citation>
    <scope>NUCLEOTIDE SEQUENCE [LARGE SCALE GENOMIC DNA]</scope>
</reference>
<evidence type="ECO:0000313" key="5">
    <source>
        <dbReference type="WBParaSite" id="HNAJ_0001261301-mRNA-1"/>
    </source>
</evidence>
<feature type="compositionally biased region" description="Basic residues" evidence="1">
    <location>
        <begin position="83"/>
        <end position="94"/>
    </location>
</feature>
<name>A0A0R3TXL8_RODNA</name>
<dbReference type="WBParaSite" id="HNAJ_0001261301-mRNA-1">
    <property type="protein sequence ID" value="HNAJ_0001261301-mRNA-1"/>
    <property type="gene ID" value="HNAJ_0001261301"/>
</dbReference>
<feature type="compositionally biased region" description="Acidic residues" evidence="1">
    <location>
        <begin position="51"/>
        <end position="63"/>
    </location>
</feature>